<feature type="domain" description="Ig-like" evidence="10">
    <location>
        <begin position="416"/>
        <end position="499"/>
    </location>
</feature>
<evidence type="ECO:0000259" key="11">
    <source>
        <dbReference type="PROSITE" id="PS50853"/>
    </source>
</evidence>
<feature type="compositionally biased region" description="Basic and acidic residues" evidence="7">
    <location>
        <begin position="1158"/>
        <end position="1168"/>
    </location>
</feature>
<dbReference type="EMBL" id="CADEPI010000166">
    <property type="protein sequence ID" value="CAB3378503.1"/>
    <property type="molecule type" value="Genomic_DNA"/>
</dbReference>
<feature type="compositionally biased region" description="Polar residues" evidence="7">
    <location>
        <begin position="988"/>
        <end position="998"/>
    </location>
</feature>
<comment type="subcellular location">
    <subcellularLocation>
        <location evidence="1">Membrane</location>
        <topology evidence="1">Single-pass type I membrane protein</topology>
    </subcellularLocation>
</comment>
<dbReference type="InterPro" id="IPR003598">
    <property type="entry name" value="Ig_sub2"/>
</dbReference>
<organism evidence="12 13">
    <name type="scientific">Cloeon dipterum</name>
    <dbReference type="NCBI Taxonomy" id="197152"/>
    <lineage>
        <taxon>Eukaryota</taxon>
        <taxon>Metazoa</taxon>
        <taxon>Ecdysozoa</taxon>
        <taxon>Arthropoda</taxon>
        <taxon>Hexapoda</taxon>
        <taxon>Insecta</taxon>
        <taxon>Pterygota</taxon>
        <taxon>Palaeoptera</taxon>
        <taxon>Ephemeroptera</taxon>
        <taxon>Pisciforma</taxon>
        <taxon>Baetidae</taxon>
        <taxon>Cloeon</taxon>
    </lineage>
</organism>
<feature type="signal peptide" evidence="9">
    <location>
        <begin position="1"/>
        <end position="17"/>
    </location>
</feature>
<keyword evidence="5" id="KW-0325">Glycoprotein</keyword>
<dbReference type="GO" id="GO:0005911">
    <property type="term" value="C:cell-cell junction"/>
    <property type="evidence" value="ECO:0007669"/>
    <property type="project" value="TreeGrafter"/>
</dbReference>
<keyword evidence="3 8" id="KW-0472">Membrane</keyword>
<dbReference type="CDD" id="cd00063">
    <property type="entry name" value="FN3"/>
    <property type="match status" value="1"/>
</dbReference>
<keyword evidence="8" id="KW-0812">Transmembrane</keyword>
<evidence type="ECO:0000256" key="8">
    <source>
        <dbReference type="SAM" id="Phobius"/>
    </source>
</evidence>
<feature type="region of interest" description="Disordered" evidence="7">
    <location>
        <begin position="1147"/>
        <end position="1168"/>
    </location>
</feature>
<feature type="domain" description="Ig-like" evidence="10">
    <location>
        <begin position="504"/>
        <end position="611"/>
    </location>
</feature>
<feature type="domain" description="Ig-like" evidence="10">
    <location>
        <begin position="237"/>
        <end position="317"/>
    </location>
</feature>
<dbReference type="GO" id="GO:0009653">
    <property type="term" value="P:anatomical structure morphogenesis"/>
    <property type="evidence" value="ECO:0007669"/>
    <property type="project" value="UniProtKB-ARBA"/>
</dbReference>
<evidence type="ECO:0000256" key="3">
    <source>
        <dbReference type="ARBA" id="ARBA00023136"/>
    </source>
</evidence>
<dbReference type="Proteomes" id="UP000494165">
    <property type="component" value="Unassembled WGS sequence"/>
</dbReference>
<keyword evidence="8" id="KW-1133">Transmembrane helix</keyword>
<dbReference type="InterPro" id="IPR036116">
    <property type="entry name" value="FN3_sf"/>
</dbReference>
<dbReference type="PANTHER" id="PTHR11640">
    <property type="entry name" value="NEPHRIN"/>
    <property type="match status" value="1"/>
</dbReference>
<dbReference type="GO" id="GO:0098609">
    <property type="term" value="P:cell-cell adhesion"/>
    <property type="evidence" value="ECO:0007669"/>
    <property type="project" value="TreeGrafter"/>
</dbReference>
<reference evidence="12 13" key="1">
    <citation type="submission" date="2020-04" db="EMBL/GenBank/DDBJ databases">
        <authorList>
            <person name="Alioto T."/>
            <person name="Alioto T."/>
            <person name="Gomez Garrido J."/>
        </authorList>
    </citation>
    <scope>NUCLEOTIDE SEQUENCE [LARGE SCALE GENOMIC DNA]</scope>
</reference>
<evidence type="ECO:0000256" key="5">
    <source>
        <dbReference type="ARBA" id="ARBA00023180"/>
    </source>
</evidence>
<accession>A0A8S1D6Q0</accession>
<dbReference type="OrthoDB" id="5857426at2759"/>
<dbReference type="Pfam" id="PF00041">
    <property type="entry name" value="fn3"/>
    <property type="match status" value="1"/>
</dbReference>
<evidence type="ECO:0000313" key="12">
    <source>
        <dbReference type="EMBL" id="CAB3378503.1"/>
    </source>
</evidence>
<dbReference type="InterPro" id="IPR003599">
    <property type="entry name" value="Ig_sub"/>
</dbReference>
<dbReference type="CDD" id="cd00096">
    <property type="entry name" value="Ig"/>
    <property type="match status" value="3"/>
</dbReference>
<feature type="chain" id="PRO_5035793273" evidence="9">
    <location>
        <begin position="18"/>
        <end position="1202"/>
    </location>
</feature>
<sequence>MFFYLLLLLQGFYKTSPALMGATAAVEMIDTREGADITLECRFSPQIASQDPTLFWQRTSTKDGKQQMENVFVQDRSLVPNYRLDYRPHMGRYDLLISNVTYDRDNGEFVCKVLATGLGQVLHSQTMQVTVLIPPGQPIISPASPTATEGKQMDLICSTTGGSPDPMIHWFKNDLSYSLESIPSLGRSRTAPTSGNHSFIPQKKDDGAVFRCVVSSRAMPEGEQYEANVTLSVNYFPRVSVSAGKENILRVERDSPAVLKCNVDAKPAVSNVRWTRGGRFVATSFTHTIPKVGLSDSGSYVCIADNGLGRPGEAELTLDVLYPPLVAVEARREAEEGESIRVHCNVSANPAPLSVEWIRPDLPEFRQSGSILSLHRITADSAGTYMCRAVNLVNSNGKSYERHGNATLVLRVRHKPGAAKITPEKPIATEGNSIILTCEANPSGWPAPQFRWWKDNSEAAIATGARFAINSAHLNTEGTYHCQANNEMGHGTSASVQLQVHQAPRFIAKVPSQKTKRSGDKDFEISCDAQGKPKPSVRWLKDGDEILPGLMYDIITDESENTVGVGTVKSVLSFTGKSRNGHSEIVPSDRGQYTCIFYNSVKQTESTMQLRVEHQPLKMHQYDKVAHDLGENAKVTCIVKAFPRPDFEWSNKNGKRLPTAIGQHYEVNDTILSEDMFKSVLVINNINEDDYSEYTCTARNAMGYLDTHIRLQRKGPPEKPNSLIAVASTANSVTLQWEPGFNGGQSDTKYFVSYRKVGAPDQISECDNYAARSDPKEGREFDCQKNSTCNVTSLDPHYTYIFKAKAINFKGSSDFSEEVSATTQLDGFPVPQRVTYDPSTGQVAVNLASSCLQLLAHVETRDEHGEWSTFKKVSVGGMSILEFRVPTPSPSPATTTITEAISPASLESETYVRVRLCLQSSGENVCGSFVKAEIGPMYINSAAAFVTPTMVATVVSIVVFVLLVAVIIIAKKCKRTQKKVKKDHELENSSSRPSIVTQQPPPPYYPSGMENKALEHSLDLGLDDPAKTVYGTTPQNGYVYHNAPNGHMSGGVNMPYIDNSYSNSNNGGSVNSQDSLWQAKNGGGEIQQSQSRQYTHYDGHSYGGMDDYGHYPPVQDDYLNQRNNYMATDAYGNVLKPKKRVDHLDSPYHDVSGLPDPYGEHHQVEGDENKTQHLGLSFDESLESGYSTPNSRSRRVIREIIV</sequence>
<dbReference type="PROSITE" id="PS50853">
    <property type="entry name" value="FN3"/>
    <property type="match status" value="1"/>
</dbReference>
<dbReference type="InterPro" id="IPR013098">
    <property type="entry name" value="Ig_I-set"/>
</dbReference>
<dbReference type="GO" id="GO:0050839">
    <property type="term" value="F:cell adhesion molecule binding"/>
    <property type="evidence" value="ECO:0007669"/>
    <property type="project" value="TreeGrafter"/>
</dbReference>
<dbReference type="InterPro" id="IPR007110">
    <property type="entry name" value="Ig-like_dom"/>
</dbReference>
<evidence type="ECO:0000259" key="10">
    <source>
        <dbReference type="PROSITE" id="PS50835"/>
    </source>
</evidence>
<dbReference type="SMART" id="SM00409">
    <property type="entry name" value="IG"/>
    <property type="match status" value="7"/>
</dbReference>
<dbReference type="SMART" id="SM00408">
    <property type="entry name" value="IGc2"/>
    <property type="match status" value="7"/>
</dbReference>
<dbReference type="Gene3D" id="2.60.40.10">
    <property type="entry name" value="Immunoglobulins"/>
    <property type="match status" value="8"/>
</dbReference>
<dbReference type="InterPro" id="IPR051275">
    <property type="entry name" value="Cell_adhesion_signaling"/>
</dbReference>
<evidence type="ECO:0000256" key="9">
    <source>
        <dbReference type="SAM" id="SignalP"/>
    </source>
</evidence>
<feature type="domain" description="Ig-like" evidence="10">
    <location>
        <begin position="138"/>
        <end position="230"/>
    </location>
</feature>
<dbReference type="InterPro" id="IPR036179">
    <property type="entry name" value="Ig-like_dom_sf"/>
</dbReference>
<comment type="caution">
    <text evidence="12">The sequence shown here is derived from an EMBL/GenBank/DDBJ whole genome shotgun (WGS) entry which is preliminary data.</text>
</comment>
<evidence type="ECO:0000256" key="7">
    <source>
        <dbReference type="SAM" id="MobiDB-lite"/>
    </source>
</evidence>
<dbReference type="AlphaFoldDB" id="A0A8S1D6Q0"/>
<evidence type="ECO:0000256" key="6">
    <source>
        <dbReference type="ARBA" id="ARBA00023319"/>
    </source>
</evidence>
<keyword evidence="13" id="KW-1185">Reference proteome</keyword>
<feature type="region of interest" description="Disordered" evidence="7">
    <location>
        <begin position="979"/>
        <end position="1010"/>
    </location>
</feature>
<dbReference type="SUPFAM" id="SSF49265">
    <property type="entry name" value="Fibronectin type III"/>
    <property type="match status" value="1"/>
</dbReference>
<evidence type="ECO:0000256" key="2">
    <source>
        <dbReference type="ARBA" id="ARBA00022737"/>
    </source>
</evidence>
<dbReference type="InterPro" id="IPR013783">
    <property type="entry name" value="Ig-like_fold"/>
</dbReference>
<name>A0A8S1D6Q0_9INSE</name>
<dbReference type="Pfam" id="PF13927">
    <property type="entry name" value="Ig_3"/>
    <property type="match status" value="3"/>
</dbReference>
<proteinExistence type="predicted"/>
<evidence type="ECO:0000256" key="4">
    <source>
        <dbReference type="ARBA" id="ARBA00023157"/>
    </source>
</evidence>
<keyword evidence="2" id="KW-0677">Repeat</keyword>
<keyword evidence="4" id="KW-1015">Disulfide bond</keyword>
<dbReference type="PANTHER" id="PTHR11640:SF134">
    <property type="entry name" value="ECHINOID, ISOFORM A-RELATED"/>
    <property type="match status" value="1"/>
</dbReference>
<gene>
    <name evidence="12" type="ORF">CLODIP_2_CD00766</name>
</gene>
<dbReference type="GO" id="GO:0030154">
    <property type="term" value="P:cell differentiation"/>
    <property type="evidence" value="ECO:0007669"/>
    <property type="project" value="UniProtKB-ARBA"/>
</dbReference>
<protein>
    <submittedName>
        <fullName evidence="12">Uncharacterized protein</fullName>
    </submittedName>
</protein>
<keyword evidence="6" id="KW-0393">Immunoglobulin domain</keyword>
<keyword evidence="9" id="KW-0732">Signal</keyword>
<dbReference type="InterPro" id="IPR013162">
    <property type="entry name" value="CD80_C2-set"/>
</dbReference>
<feature type="domain" description="Fibronectin type-III" evidence="11">
    <location>
        <begin position="716"/>
        <end position="826"/>
    </location>
</feature>
<feature type="transmembrane region" description="Helical" evidence="8">
    <location>
        <begin position="950"/>
        <end position="970"/>
    </location>
</feature>
<dbReference type="GO" id="GO:0005886">
    <property type="term" value="C:plasma membrane"/>
    <property type="evidence" value="ECO:0007669"/>
    <property type="project" value="TreeGrafter"/>
</dbReference>
<dbReference type="Pfam" id="PF07679">
    <property type="entry name" value="I-set"/>
    <property type="match status" value="1"/>
</dbReference>
<dbReference type="PROSITE" id="PS50835">
    <property type="entry name" value="IG_LIKE"/>
    <property type="match status" value="7"/>
</dbReference>
<dbReference type="SMART" id="SM00060">
    <property type="entry name" value="FN3"/>
    <property type="match status" value="1"/>
</dbReference>
<evidence type="ECO:0000313" key="13">
    <source>
        <dbReference type="Proteomes" id="UP000494165"/>
    </source>
</evidence>
<feature type="domain" description="Ig-like" evidence="10">
    <location>
        <begin position="17"/>
        <end position="130"/>
    </location>
</feature>
<dbReference type="Pfam" id="PF13895">
    <property type="entry name" value="Ig_2"/>
    <property type="match status" value="1"/>
</dbReference>
<dbReference type="SUPFAM" id="SSF48726">
    <property type="entry name" value="Immunoglobulin"/>
    <property type="match status" value="6"/>
</dbReference>
<evidence type="ECO:0000256" key="1">
    <source>
        <dbReference type="ARBA" id="ARBA00004479"/>
    </source>
</evidence>
<feature type="domain" description="Ig-like" evidence="10">
    <location>
        <begin position="323"/>
        <end position="405"/>
    </location>
</feature>
<dbReference type="Pfam" id="PF08205">
    <property type="entry name" value="C2-set_2"/>
    <property type="match status" value="1"/>
</dbReference>
<feature type="domain" description="Ig-like" evidence="10">
    <location>
        <begin position="616"/>
        <end position="712"/>
    </location>
</feature>
<dbReference type="InterPro" id="IPR003961">
    <property type="entry name" value="FN3_dom"/>
</dbReference>